<dbReference type="OrthoDB" id="9802097at2"/>
<dbReference type="RefSeq" id="WP_115551757.1">
    <property type="nucleotide sequence ID" value="NZ_CAPHNE010000001.1"/>
</dbReference>
<dbReference type="Pfam" id="PF08242">
    <property type="entry name" value="Methyltransf_12"/>
    <property type="match status" value="1"/>
</dbReference>
<dbReference type="PANTHER" id="PTHR43861:SF1">
    <property type="entry name" value="TRANS-ACONITATE 2-METHYLTRANSFERASE"/>
    <property type="match status" value="1"/>
</dbReference>
<dbReference type="EMBL" id="NXLS01000006">
    <property type="protein sequence ID" value="RDU62492.1"/>
    <property type="molecule type" value="Genomic_DNA"/>
</dbReference>
<organism evidence="2 3">
    <name type="scientific">Helicobacter ganmani</name>
    <dbReference type="NCBI Taxonomy" id="60246"/>
    <lineage>
        <taxon>Bacteria</taxon>
        <taxon>Pseudomonadati</taxon>
        <taxon>Campylobacterota</taxon>
        <taxon>Epsilonproteobacteria</taxon>
        <taxon>Campylobacterales</taxon>
        <taxon>Helicobacteraceae</taxon>
        <taxon>Helicobacter</taxon>
    </lineage>
</organism>
<dbReference type="GeneID" id="82535884"/>
<proteinExistence type="predicted"/>
<keyword evidence="3" id="KW-1185">Reference proteome</keyword>
<accession>A0A3D8IBH5</accession>
<protein>
    <submittedName>
        <fullName evidence="2">Biotin biosynthesis protein BioC</fullName>
    </submittedName>
</protein>
<evidence type="ECO:0000313" key="2">
    <source>
        <dbReference type="EMBL" id="RDU62492.1"/>
    </source>
</evidence>
<sequence>MQTQKELIQQGFQRAKLTYAQNANVQQAMQQKLLAILHKHCKARNLGNILELGCGNGLLAQNLALNFEFESYLAVDLVDFSNDFIKIQKDTSHKIDFLQADFEDLVKIGNKNPDLQYDLILSNASMQWVNQWSFLPQLSALLQPNGILAFSTFGTENYQELRASCGIGLEYLELKDYVEILQSDFKILESFGVRIPLRFSSTLALFKHLRDTGVNSLQRGFKLNKKLLTDYAVRFHNVLTYHPIYLLAQKRSLESKPKDSPSNS</sequence>
<dbReference type="InterPro" id="IPR029063">
    <property type="entry name" value="SAM-dependent_MTases_sf"/>
</dbReference>
<dbReference type="Proteomes" id="UP000256650">
    <property type="component" value="Unassembled WGS sequence"/>
</dbReference>
<dbReference type="PANTHER" id="PTHR43861">
    <property type="entry name" value="TRANS-ACONITATE 2-METHYLTRANSFERASE-RELATED"/>
    <property type="match status" value="1"/>
</dbReference>
<dbReference type="SUPFAM" id="SSF53335">
    <property type="entry name" value="S-adenosyl-L-methionine-dependent methyltransferases"/>
    <property type="match status" value="1"/>
</dbReference>
<reference evidence="2 3" key="1">
    <citation type="submission" date="2018-04" db="EMBL/GenBank/DDBJ databases">
        <title>Novel Campyloabacter and Helicobacter Species and Strains.</title>
        <authorList>
            <person name="Mannion A.J."/>
            <person name="Shen Z."/>
            <person name="Fox J.G."/>
        </authorList>
    </citation>
    <scope>NUCLEOTIDE SEQUENCE [LARGE SCALE GENOMIC DNA]</scope>
    <source>
        <strain evidence="2 3">MIT 99-5101</strain>
    </source>
</reference>
<dbReference type="InterPro" id="IPR013217">
    <property type="entry name" value="Methyltransf_12"/>
</dbReference>
<comment type="caution">
    <text evidence="2">The sequence shown here is derived from an EMBL/GenBank/DDBJ whole genome shotgun (WGS) entry which is preliminary data.</text>
</comment>
<name>A0A3D8IBH5_9HELI</name>
<gene>
    <name evidence="2" type="ORF">CQA43_06215</name>
</gene>
<feature type="domain" description="Methyltransferase type 12" evidence="1">
    <location>
        <begin position="50"/>
        <end position="148"/>
    </location>
</feature>
<dbReference type="AlphaFoldDB" id="A0A3D8IBH5"/>
<evidence type="ECO:0000313" key="3">
    <source>
        <dbReference type="Proteomes" id="UP000256650"/>
    </source>
</evidence>
<dbReference type="CDD" id="cd02440">
    <property type="entry name" value="AdoMet_MTases"/>
    <property type="match status" value="1"/>
</dbReference>
<dbReference type="Gene3D" id="3.40.50.150">
    <property type="entry name" value="Vaccinia Virus protein VP39"/>
    <property type="match status" value="1"/>
</dbReference>
<evidence type="ECO:0000259" key="1">
    <source>
        <dbReference type="Pfam" id="PF08242"/>
    </source>
</evidence>